<proteinExistence type="predicted"/>
<dbReference type="Proteomes" id="UP000675284">
    <property type="component" value="Unassembled WGS sequence"/>
</dbReference>
<keyword evidence="3" id="KW-1185">Reference proteome</keyword>
<sequence length="122" mass="14367">MISILSILIAIFILDQFINRSLIKKWDIEIPELERKYVNKLHKYVEKILYCSSFIVMIIAINEFSHLRIFIFISMAVMFAFRTIMKWTFTKESKTYLLSAVTCGLFIVGSIVYGLTHYNEIL</sequence>
<dbReference type="AlphaFoldDB" id="A0A941DUQ3"/>
<name>A0A941DUQ3_9BACI</name>
<evidence type="ECO:0000313" key="2">
    <source>
        <dbReference type="EMBL" id="MBR7795464.1"/>
    </source>
</evidence>
<feature type="transmembrane region" description="Helical" evidence="1">
    <location>
        <begin position="67"/>
        <end position="84"/>
    </location>
</feature>
<dbReference type="InterPro" id="IPR025441">
    <property type="entry name" value="DUF4181"/>
</dbReference>
<protein>
    <submittedName>
        <fullName evidence="2">DUF4181 domain-containing protein</fullName>
    </submittedName>
</protein>
<dbReference type="EMBL" id="JAGSOT010000011">
    <property type="protein sequence ID" value="MBR7795464.1"/>
    <property type="molecule type" value="Genomic_DNA"/>
</dbReference>
<dbReference type="Pfam" id="PF13789">
    <property type="entry name" value="DUF4181"/>
    <property type="match status" value="1"/>
</dbReference>
<gene>
    <name evidence="2" type="ORF">KCX74_05350</name>
</gene>
<keyword evidence="1" id="KW-0812">Transmembrane</keyword>
<keyword evidence="1" id="KW-1133">Transmembrane helix</keyword>
<organism evidence="2 3">
    <name type="scientific">Virgibacillus salarius</name>
    <dbReference type="NCBI Taxonomy" id="447199"/>
    <lineage>
        <taxon>Bacteria</taxon>
        <taxon>Bacillati</taxon>
        <taxon>Bacillota</taxon>
        <taxon>Bacilli</taxon>
        <taxon>Bacillales</taxon>
        <taxon>Bacillaceae</taxon>
        <taxon>Virgibacillus</taxon>
    </lineage>
</organism>
<reference evidence="2" key="1">
    <citation type="submission" date="2021-04" db="EMBL/GenBank/DDBJ databases">
        <title>Isolation and polyphasic classification of algal microorganism.</title>
        <authorList>
            <person name="Wang S."/>
        </authorList>
    </citation>
    <scope>NUCLEOTIDE SEQUENCE</scope>
    <source>
        <strain evidence="2">720a</strain>
    </source>
</reference>
<comment type="caution">
    <text evidence="2">The sequence shown here is derived from an EMBL/GenBank/DDBJ whole genome shotgun (WGS) entry which is preliminary data.</text>
</comment>
<feature type="transmembrane region" description="Helical" evidence="1">
    <location>
        <begin position="96"/>
        <end position="116"/>
    </location>
</feature>
<accession>A0A941DUQ3</accession>
<feature type="transmembrane region" description="Helical" evidence="1">
    <location>
        <begin position="44"/>
        <end position="61"/>
    </location>
</feature>
<feature type="transmembrane region" description="Helical" evidence="1">
    <location>
        <begin position="6"/>
        <end position="23"/>
    </location>
</feature>
<evidence type="ECO:0000256" key="1">
    <source>
        <dbReference type="SAM" id="Phobius"/>
    </source>
</evidence>
<evidence type="ECO:0000313" key="3">
    <source>
        <dbReference type="Proteomes" id="UP000675284"/>
    </source>
</evidence>
<keyword evidence="1" id="KW-0472">Membrane</keyword>